<reference evidence="1 2" key="1">
    <citation type="journal article" date="2015" name="Microbiome">
        <title>Genomic resolution of linkages in carbon, nitrogen, and sulfur cycling among widespread estuary sediment bacteria.</title>
        <authorList>
            <person name="Baker B.J."/>
            <person name="Lazar C.S."/>
            <person name="Teske A.P."/>
            <person name="Dick G.J."/>
        </authorList>
    </citation>
    <scope>NUCLEOTIDE SEQUENCE [LARGE SCALE GENOMIC DNA]</scope>
    <source>
        <strain evidence="1">SM23_42</strain>
    </source>
</reference>
<dbReference type="EMBL" id="LJUJ01000050">
    <property type="protein sequence ID" value="KPK62171.1"/>
    <property type="molecule type" value="Genomic_DNA"/>
</dbReference>
<dbReference type="InterPro" id="IPR027268">
    <property type="entry name" value="Peptidase_M4/M1_CTD_sf"/>
</dbReference>
<proteinExistence type="predicted"/>
<dbReference type="AlphaFoldDB" id="A0A0S8FQU2"/>
<organism evidence="1 2">
    <name type="scientific">candidate division WOR_3 bacterium SM23_42</name>
    <dbReference type="NCBI Taxonomy" id="1703779"/>
    <lineage>
        <taxon>Bacteria</taxon>
        <taxon>Bacteria division WOR-3</taxon>
    </lineage>
</organism>
<dbReference type="Gene3D" id="1.10.390.10">
    <property type="entry name" value="Neutral Protease Domain 2"/>
    <property type="match status" value="1"/>
</dbReference>
<accession>A0A0S8FQU2</accession>
<dbReference type="STRING" id="1703779.AMJ83_11495"/>
<feature type="non-terminal residue" evidence="1">
    <location>
        <position position="1"/>
    </location>
</feature>
<sequence>LHYRKGIMVMNALQDYVGEERLNRALAAYLRDFAYQEPPYTNSIEFLEYIRQAVPDSLQYIITDMFETITLYENKAVQATYEPLENGTYRVHMSVSAQKLRADELGNEVEIPISDYIDIGVLGENDEELYLSKHLITKPEMEFTIIVGEKPARAGIDPYHKLIDRLIADNTMKVAEL</sequence>
<dbReference type="PATRIC" id="fig|1703779.3.peg.1765"/>
<gene>
    <name evidence="1" type="ORF">AMJ83_11495</name>
</gene>
<evidence type="ECO:0008006" key="3">
    <source>
        <dbReference type="Google" id="ProtNLM"/>
    </source>
</evidence>
<dbReference type="SUPFAM" id="SSF55486">
    <property type="entry name" value="Metalloproteases ('zincins'), catalytic domain"/>
    <property type="match status" value="1"/>
</dbReference>
<dbReference type="Proteomes" id="UP000051373">
    <property type="component" value="Unassembled WGS sequence"/>
</dbReference>
<evidence type="ECO:0000313" key="2">
    <source>
        <dbReference type="Proteomes" id="UP000051373"/>
    </source>
</evidence>
<protein>
    <recommendedName>
        <fullName evidence="3">Peptidase M1 membrane alanine aminopeptidase domain-containing protein</fullName>
    </recommendedName>
</protein>
<evidence type="ECO:0000313" key="1">
    <source>
        <dbReference type="EMBL" id="KPK62171.1"/>
    </source>
</evidence>
<name>A0A0S8FQU2_UNCW3</name>
<comment type="caution">
    <text evidence="1">The sequence shown here is derived from an EMBL/GenBank/DDBJ whole genome shotgun (WGS) entry which is preliminary data.</text>
</comment>